<dbReference type="AlphaFoldDB" id="A0A9N9HQ87"/>
<dbReference type="EMBL" id="CAJVQA010010732">
    <property type="protein sequence ID" value="CAG8700201.1"/>
    <property type="molecule type" value="Genomic_DNA"/>
</dbReference>
<accession>A0A9N9HQ87</accession>
<keyword evidence="2" id="KW-1185">Reference proteome</keyword>
<reference evidence="1" key="1">
    <citation type="submission" date="2021-06" db="EMBL/GenBank/DDBJ databases">
        <authorList>
            <person name="Kallberg Y."/>
            <person name="Tangrot J."/>
            <person name="Rosling A."/>
        </authorList>
    </citation>
    <scope>NUCLEOTIDE SEQUENCE</scope>
    <source>
        <strain evidence="1">FL966</strain>
    </source>
</reference>
<dbReference type="Proteomes" id="UP000789759">
    <property type="component" value="Unassembled WGS sequence"/>
</dbReference>
<dbReference type="OrthoDB" id="2478296at2759"/>
<evidence type="ECO:0000313" key="2">
    <source>
        <dbReference type="Proteomes" id="UP000789759"/>
    </source>
</evidence>
<proteinExistence type="predicted"/>
<evidence type="ECO:0000313" key="1">
    <source>
        <dbReference type="EMBL" id="CAG8700201.1"/>
    </source>
</evidence>
<name>A0A9N9HQ87_9GLOM</name>
<comment type="caution">
    <text evidence="1">The sequence shown here is derived from an EMBL/GenBank/DDBJ whole genome shotgun (WGS) entry which is preliminary data.</text>
</comment>
<sequence length="81" mass="9384">MKILPLKIDLTNETGNNDMDKLKDMLKELEMSYNCIKLLAEKYVNMDDKLQMMDILTKESVIRDILKEQEENGIGSCEKVS</sequence>
<organism evidence="1 2">
    <name type="scientific">Cetraspora pellucida</name>
    <dbReference type="NCBI Taxonomy" id="1433469"/>
    <lineage>
        <taxon>Eukaryota</taxon>
        <taxon>Fungi</taxon>
        <taxon>Fungi incertae sedis</taxon>
        <taxon>Mucoromycota</taxon>
        <taxon>Glomeromycotina</taxon>
        <taxon>Glomeromycetes</taxon>
        <taxon>Diversisporales</taxon>
        <taxon>Gigasporaceae</taxon>
        <taxon>Cetraspora</taxon>
    </lineage>
</organism>
<gene>
    <name evidence="1" type="ORF">CPELLU_LOCUS11782</name>
</gene>
<protein>
    <submittedName>
        <fullName evidence="1">16265_t:CDS:1</fullName>
    </submittedName>
</protein>